<reference evidence="1" key="1">
    <citation type="submission" date="2020-05" db="EMBL/GenBank/DDBJ databases">
        <title>Mycena genomes resolve the evolution of fungal bioluminescence.</title>
        <authorList>
            <person name="Tsai I.J."/>
        </authorList>
    </citation>
    <scope>NUCLEOTIDE SEQUENCE</scope>
    <source>
        <strain evidence="1">160909Yilan</strain>
    </source>
</reference>
<evidence type="ECO:0000313" key="1">
    <source>
        <dbReference type="EMBL" id="KAF7375164.1"/>
    </source>
</evidence>
<dbReference type="Proteomes" id="UP000623467">
    <property type="component" value="Unassembled WGS sequence"/>
</dbReference>
<dbReference type="EMBL" id="JACAZH010000002">
    <property type="protein sequence ID" value="KAF7375164.1"/>
    <property type="molecule type" value="Genomic_DNA"/>
</dbReference>
<dbReference type="AlphaFoldDB" id="A0A8H6ZCW8"/>
<evidence type="ECO:0008006" key="3">
    <source>
        <dbReference type="Google" id="ProtNLM"/>
    </source>
</evidence>
<sequence>MDMASCETRISASNCLDCGETHPRRTELQPSPFHSLLDQDKMPNASETANIHDFIVDIDAEMAWREEAINRLRCEVVELRRCSDHHKAIIAPIRRLPPETIAEIFLQLTAMEKTLKETTEQQNEFSHYMVKPIVHRAPLLFCEISRKWRAIALSIPALWNSLSLRCKDKTEPTAILLCEMWLKRSGALPLSIRLYPRGYRFPRLDRLGSRPFEDSEDLMKIILPFAARWRSLDLDGLPASAHNLLCHLLSEPAPILETLSIGLGWPPRIETAIWERVRVDAPKLRHLYFDRVGGAGIVTQREQATFPWAQLTHIDLGGLLC</sequence>
<proteinExistence type="predicted"/>
<accession>A0A8H6ZCW8</accession>
<comment type="caution">
    <text evidence="1">The sequence shown here is derived from an EMBL/GenBank/DDBJ whole genome shotgun (WGS) entry which is preliminary data.</text>
</comment>
<gene>
    <name evidence="1" type="ORF">MSAN_00403000</name>
</gene>
<dbReference type="OrthoDB" id="3071265at2759"/>
<keyword evidence="2" id="KW-1185">Reference proteome</keyword>
<name>A0A8H6ZCW8_9AGAR</name>
<evidence type="ECO:0000313" key="2">
    <source>
        <dbReference type="Proteomes" id="UP000623467"/>
    </source>
</evidence>
<organism evidence="1 2">
    <name type="scientific">Mycena sanguinolenta</name>
    <dbReference type="NCBI Taxonomy" id="230812"/>
    <lineage>
        <taxon>Eukaryota</taxon>
        <taxon>Fungi</taxon>
        <taxon>Dikarya</taxon>
        <taxon>Basidiomycota</taxon>
        <taxon>Agaricomycotina</taxon>
        <taxon>Agaricomycetes</taxon>
        <taxon>Agaricomycetidae</taxon>
        <taxon>Agaricales</taxon>
        <taxon>Marasmiineae</taxon>
        <taxon>Mycenaceae</taxon>
        <taxon>Mycena</taxon>
    </lineage>
</organism>
<protein>
    <recommendedName>
        <fullName evidence="3">F-box domain-containing protein</fullName>
    </recommendedName>
</protein>